<gene>
    <name evidence="1" type="ORF">O3G_MSEX006468</name>
</gene>
<name>A0A922CLX8_MANSE</name>
<reference evidence="1" key="2">
    <citation type="submission" date="2020-12" db="EMBL/GenBank/DDBJ databases">
        <authorList>
            <person name="Kanost M."/>
        </authorList>
    </citation>
    <scope>NUCLEOTIDE SEQUENCE</scope>
</reference>
<sequence>MSEPKVWSRFSAKAKDGTVLKFRIQAMTEDRKEDLMNLLMTHYVPEESMHRCLGIPKNPEAMAEVLEIYKDLWSEKPNHNLTICVSDDETETRSELFGASLIILETREGKSKEIIHYNPVTELLKESIKIYKYLSMKYNIFEKHDIDKYYYGGGVVVHPKCRGLGIAQEFLRVRRLVCKEHNIPMTGAWMTSFGTQKAAVRDNWETAYELNTEDIGKEVGVEFENVPPTFMYMIARNE</sequence>
<accession>A0A922CLX8</accession>
<organism evidence="1 2">
    <name type="scientific">Manduca sexta</name>
    <name type="common">Tobacco hawkmoth</name>
    <name type="synonym">Tobacco hornworm</name>
    <dbReference type="NCBI Taxonomy" id="7130"/>
    <lineage>
        <taxon>Eukaryota</taxon>
        <taxon>Metazoa</taxon>
        <taxon>Ecdysozoa</taxon>
        <taxon>Arthropoda</taxon>
        <taxon>Hexapoda</taxon>
        <taxon>Insecta</taxon>
        <taxon>Pterygota</taxon>
        <taxon>Neoptera</taxon>
        <taxon>Endopterygota</taxon>
        <taxon>Lepidoptera</taxon>
        <taxon>Glossata</taxon>
        <taxon>Ditrysia</taxon>
        <taxon>Bombycoidea</taxon>
        <taxon>Sphingidae</taxon>
        <taxon>Sphinginae</taxon>
        <taxon>Sphingini</taxon>
        <taxon>Manduca</taxon>
    </lineage>
</organism>
<evidence type="ECO:0000313" key="2">
    <source>
        <dbReference type="Proteomes" id="UP000791440"/>
    </source>
</evidence>
<proteinExistence type="predicted"/>
<comment type="caution">
    <text evidence="1">The sequence shown here is derived from an EMBL/GenBank/DDBJ whole genome shotgun (WGS) entry which is preliminary data.</text>
</comment>
<evidence type="ECO:0000313" key="1">
    <source>
        <dbReference type="EMBL" id="KAG6450273.1"/>
    </source>
</evidence>
<dbReference type="Proteomes" id="UP000791440">
    <property type="component" value="Unassembled WGS sequence"/>
</dbReference>
<reference evidence="1" key="1">
    <citation type="journal article" date="2016" name="Insect Biochem. Mol. Biol.">
        <title>Multifaceted biological insights from a draft genome sequence of the tobacco hornworm moth, Manduca sexta.</title>
        <authorList>
            <person name="Kanost M.R."/>
            <person name="Arrese E.L."/>
            <person name="Cao X."/>
            <person name="Chen Y.R."/>
            <person name="Chellapilla S."/>
            <person name="Goldsmith M.R."/>
            <person name="Grosse-Wilde E."/>
            <person name="Heckel D.G."/>
            <person name="Herndon N."/>
            <person name="Jiang H."/>
            <person name="Papanicolaou A."/>
            <person name="Qu J."/>
            <person name="Soulages J.L."/>
            <person name="Vogel H."/>
            <person name="Walters J."/>
            <person name="Waterhouse R.M."/>
            <person name="Ahn S.J."/>
            <person name="Almeida F.C."/>
            <person name="An C."/>
            <person name="Aqrawi P."/>
            <person name="Bretschneider A."/>
            <person name="Bryant W.B."/>
            <person name="Bucks S."/>
            <person name="Chao H."/>
            <person name="Chevignon G."/>
            <person name="Christen J.M."/>
            <person name="Clarke D.F."/>
            <person name="Dittmer N.T."/>
            <person name="Ferguson L.C.F."/>
            <person name="Garavelou S."/>
            <person name="Gordon K.H.J."/>
            <person name="Gunaratna R.T."/>
            <person name="Han Y."/>
            <person name="Hauser F."/>
            <person name="He Y."/>
            <person name="Heidel-Fischer H."/>
            <person name="Hirsh A."/>
            <person name="Hu Y."/>
            <person name="Jiang H."/>
            <person name="Kalra D."/>
            <person name="Klinner C."/>
            <person name="Konig C."/>
            <person name="Kovar C."/>
            <person name="Kroll A.R."/>
            <person name="Kuwar S.S."/>
            <person name="Lee S.L."/>
            <person name="Lehman R."/>
            <person name="Li K."/>
            <person name="Li Z."/>
            <person name="Liang H."/>
            <person name="Lovelace S."/>
            <person name="Lu Z."/>
            <person name="Mansfield J.H."/>
            <person name="McCulloch K.J."/>
            <person name="Mathew T."/>
            <person name="Morton B."/>
            <person name="Muzny D.M."/>
            <person name="Neunemann D."/>
            <person name="Ongeri F."/>
            <person name="Pauchet Y."/>
            <person name="Pu L.L."/>
            <person name="Pyrousis I."/>
            <person name="Rao X.J."/>
            <person name="Redding A."/>
            <person name="Roesel C."/>
            <person name="Sanchez-Gracia A."/>
            <person name="Schaack S."/>
            <person name="Shukla A."/>
            <person name="Tetreau G."/>
            <person name="Wang Y."/>
            <person name="Xiong G.H."/>
            <person name="Traut W."/>
            <person name="Walsh T.K."/>
            <person name="Worley K.C."/>
            <person name="Wu D."/>
            <person name="Wu W."/>
            <person name="Wu Y.Q."/>
            <person name="Zhang X."/>
            <person name="Zou Z."/>
            <person name="Zucker H."/>
            <person name="Briscoe A.D."/>
            <person name="Burmester T."/>
            <person name="Clem R.J."/>
            <person name="Feyereisen R."/>
            <person name="Grimmelikhuijzen C.J.P."/>
            <person name="Hamodrakas S.J."/>
            <person name="Hansson B.S."/>
            <person name="Huguet E."/>
            <person name="Jermiin L.S."/>
            <person name="Lan Q."/>
            <person name="Lehman H.K."/>
            <person name="Lorenzen M."/>
            <person name="Merzendorfer H."/>
            <person name="Michalopoulos I."/>
            <person name="Morton D.B."/>
            <person name="Muthukrishnan S."/>
            <person name="Oakeshott J.G."/>
            <person name="Palmer W."/>
            <person name="Park Y."/>
            <person name="Passarelli A.L."/>
            <person name="Rozas J."/>
            <person name="Schwartz L.M."/>
            <person name="Smith W."/>
            <person name="Southgate A."/>
            <person name="Vilcinskas A."/>
            <person name="Vogt R."/>
            <person name="Wang P."/>
            <person name="Werren J."/>
            <person name="Yu X.Q."/>
            <person name="Zhou J.J."/>
            <person name="Brown S.J."/>
            <person name="Scherer S.E."/>
            <person name="Richards S."/>
            <person name="Blissard G.W."/>
        </authorList>
    </citation>
    <scope>NUCLEOTIDE SEQUENCE</scope>
</reference>
<evidence type="ECO:0008006" key="3">
    <source>
        <dbReference type="Google" id="ProtNLM"/>
    </source>
</evidence>
<dbReference type="AlphaFoldDB" id="A0A922CLX8"/>
<dbReference type="EMBL" id="JH668385">
    <property type="protein sequence ID" value="KAG6450273.1"/>
    <property type="molecule type" value="Genomic_DNA"/>
</dbReference>
<protein>
    <recommendedName>
        <fullName evidence="3">N-acetyltransferase domain-containing protein</fullName>
    </recommendedName>
</protein>
<keyword evidence="2" id="KW-1185">Reference proteome</keyword>